<proteinExistence type="predicted"/>
<dbReference type="InterPro" id="IPR052897">
    <property type="entry name" value="Sec-Metab_Biosynth_Hydrolase"/>
</dbReference>
<gene>
    <name evidence="2" type="ORF">H9830_07900</name>
</gene>
<organism evidence="2 3">
    <name type="scientific">Candidatus Agrococcus pullicola</name>
    <dbReference type="NCBI Taxonomy" id="2838429"/>
    <lineage>
        <taxon>Bacteria</taxon>
        <taxon>Bacillati</taxon>
        <taxon>Actinomycetota</taxon>
        <taxon>Actinomycetes</taxon>
        <taxon>Micrococcales</taxon>
        <taxon>Microbacteriaceae</taxon>
        <taxon>Agrococcus</taxon>
    </lineage>
</organism>
<keyword evidence="2" id="KW-0378">Hydrolase</keyword>
<dbReference type="InterPro" id="IPR029058">
    <property type="entry name" value="AB_hydrolase_fold"/>
</dbReference>
<feature type="domain" description="AB hydrolase-1" evidence="1">
    <location>
        <begin position="4"/>
        <end position="220"/>
    </location>
</feature>
<dbReference type="PANTHER" id="PTHR37017">
    <property type="entry name" value="AB HYDROLASE-1 DOMAIN-CONTAINING PROTEIN-RELATED"/>
    <property type="match status" value="1"/>
</dbReference>
<dbReference type="Gene3D" id="3.40.50.1820">
    <property type="entry name" value="alpha/beta hydrolase"/>
    <property type="match status" value="1"/>
</dbReference>
<dbReference type="InterPro" id="IPR000073">
    <property type="entry name" value="AB_hydrolase_1"/>
</dbReference>
<name>A0A9D2C9X6_9MICO</name>
<evidence type="ECO:0000313" key="2">
    <source>
        <dbReference type="EMBL" id="HIY66183.1"/>
    </source>
</evidence>
<sequence length="227" mass="24062">MKHIILAPGLWLDGTAWSNVETPLRDAGHAVASVTLPGQGLGANTATLQDQLDAVLAAIDSLDAPAVLVGHSAASTLVWLAADRRPERVERVLMVGGFPATGGDEYAAFFDIAEGLMPFPGWEPFAGPDSDDMDDRLKQTVAAGAHPVPEGVAKGKVEYLDERRRDIPVVLVCPEYSPEDAQAWLAEGSMPELVSVRSVSFANIESGHWPMFTRPAQLAELIGAAAA</sequence>
<dbReference type="SUPFAM" id="SSF53474">
    <property type="entry name" value="alpha/beta-Hydrolases"/>
    <property type="match status" value="1"/>
</dbReference>
<protein>
    <submittedName>
        <fullName evidence="2">Alpha/beta hydrolase</fullName>
    </submittedName>
</protein>
<evidence type="ECO:0000313" key="3">
    <source>
        <dbReference type="Proteomes" id="UP000824005"/>
    </source>
</evidence>
<dbReference type="PANTHER" id="PTHR37017:SF11">
    <property type="entry name" value="ESTERASE_LIPASE_THIOESTERASE DOMAIN-CONTAINING PROTEIN"/>
    <property type="match status" value="1"/>
</dbReference>
<evidence type="ECO:0000259" key="1">
    <source>
        <dbReference type="Pfam" id="PF12697"/>
    </source>
</evidence>
<accession>A0A9D2C9X6</accession>
<dbReference type="Pfam" id="PF12697">
    <property type="entry name" value="Abhydrolase_6"/>
    <property type="match status" value="1"/>
</dbReference>
<dbReference type="Proteomes" id="UP000824005">
    <property type="component" value="Unassembled WGS sequence"/>
</dbReference>
<reference evidence="2" key="2">
    <citation type="submission" date="2021-04" db="EMBL/GenBank/DDBJ databases">
        <authorList>
            <person name="Gilroy R."/>
        </authorList>
    </citation>
    <scope>NUCLEOTIDE SEQUENCE</scope>
    <source>
        <strain evidence="2">ChiGjej1B1-98</strain>
    </source>
</reference>
<dbReference type="EMBL" id="DXDC01000232">
    <property type="protein sequence ID" value="HIY66183.1"/>
    <property type="molecule type" value="Genomic_DNA"/>
</dbReference>
<reference evidence="2" key="1">
    <citation type="journal article" date="2021" name="PeerJ">
        <title>Extensive microbial diversity within the chicken gut microbiome revealed by metagenomics and culture.</title>
        <authorList>
            <person name="Gilroy R."/>
            <person name="Ravi A."/>
            <person name="Getino M."/>
            <person name="Pursley I."/>
            <person name="Horton D.L."/>
            <person name="Alikhan N.F."/>
            <person name="Baker D."/>
            <person name="Gharbi K."/>
            <person name="Hall N."/>
            <person name="Watson M."/>
            <person name="Adriaenssens E.M."/>
            <person name="Foster-Nyarko E."/>
            <person name="Jarju S."/>
            <person name="Secka A."/>
            <person name="Antonio M."/>
            <person name="Oren A."/>
            <person name="Chaudhuri R.R."/>
            <person name="La Ragione R."/>
            <person name="Hildebrand F."/>
            <person name="Pallen M.J."/>
        </authorList>
    </citation>
    <scope>NUCLEOTIDE SEQUENCE</scope>
    <source>
        <strain evidence="2">ChiGjej1B1-98</strain>
    </source>
</reference>
<dbReference type="AlphaFoldDB" id="A0A9D2C9X6"/>
<comment type="caution">
    <text evidence="2">The sequence shown here is derived from an EMBL/GenBank/DDBJ whole genome shotgun (WGS) entry which is preliminary data.</text>
</comment>
<dbReference type="GO" id="GO:0016787">
    <property type="term" value="F:hydrolase activity"/>
    <property type="evidence" value="ECO:0007669"/>
    <property type="project" value="UniProtKB-KW"/>
</dbReference>